<dbReference type="Proteomes" id="UP001558613">
    <property type="component" value="Unassembled WGS sequence"/>
</dbReference>
<keyword evidence="3" id="KW-1185">Reference proteome</keyword>
<comment type="caution">
    <text evidence="2">The sequence shown here is derived from an EMBL/GenBank/DDBJ whole genome shotgun (WGS) entry which is preliminary data.</text>
</comment>
<feature type="region of interest" description="Disordered" evidence="1">
    <location>
        <begin position="69"/>
        <end position="96"/>
    </location>
</feature>
<accession>A0ABR3LYE0</accession>
<feature type="compositionally biased region" description="Polar residues" evidence="1">
    <location>
        <begin position="72"/>
        <end position="85"/>
    </location>
</feature>
<reference evidence="2 3" key="1">
    <citation type="submission" date="2023-09" db="EMBL/GenBank/DDBJ databases">
        <authorList>
            <person name="Wang M."/>
        </authorList>
    </citation>
    <scope>NUCLEOTIDE SEQUENCE [LARGE SCALE GENOMIC DNA]</scope>
    <source>
        <strain evidence="2">GT-2023</strain>
        <tissue evidence="2">Liver</tissue>
    </source>
</reference>
<dbReference type="EMBL" id="JAYMGO010000018">
    <property type="protein sequence ID" value="KAL1256473.1"/>
    <property type="molecule type" value="Genomic_DNA"/>
</dbReference>
<evidence type="ECO:0000256" key="1">
    <source>
        <dbReference type="SAM" id="MobiDB-lite"/>
    </source>
</evidence>
<evidence type="ECO:0000313" key="2">
    <source>
        <dbReference type="EMBL" id="KAL1256473.1"/>
    </source>
</evidence>
<sequence>MSSRQIKRAAHILSDPLAAEEGRGQAAFITKMRRTPALRVYLPQQVQPQRAPPQRGRCPSERRVQHEAVSVETASHSALIQQGLSRSKMRGADPHM</sequence>
<gene>
    <name evidence="2" type="ORF">QQF64_012018</name>
</gene>
<organism evidence="2 3">
    <name type="scientific">Cirrhinus molitorella</name>
    <name type="common">mud carp</name>
    <dbReference type="NCBI Taxonomy" id="172907"/>
    <lineage>
        <taxon>Eukaryota</taxon>
        <taxon>Metazoa</taxon>
        <taxon>Chordata</taxon>
        <taxon>Craniata</taxon>
        <taxon>Vertebrata</taxon>
        <taxon>Euteleostomi</taxon>
        <taxon>Actinopterygii</taxon>
        <taxon>Neopterygii</taxon>
        <taxon>Teleostei</taxon>
        <taxon>Ostariophysi</taxon>
        <taxon>Cypriniformes</taxon>
        <taxon>Cyprinidae</taxon>
        <taxon>Labeoninae</taxon>
        <taxon>Labeonini</taxon>
        <taxon>Cirrhinus</taxon>
    </lineage>
</organism>
<name>A0ABR3LYE0_9TELE</name>
<proteinExistence type="predicted"/>
<protein>
    <submittedName>
        <fullName evidence="2">Uncharacterized protein</fullName>
    </submittedName>
</protein>
<evidence type="ECO:0000313" key="3">
    <source>
        <dbReference type="Proteomes" id="UP001558613"/>
    </source>
</evidence>